<dbReference type="AlphaFoldDB" id="A0A399T0A7"/>
<keyword evidence="2" id="KW-1185">Reference proteome</keyword>
<dbReference type="InterPro" id="IPR025345">
    <property type="entry name" value="DUF4249"/>
</dbReference>
<dbReference type="PROSITE" id="PS51257">
    <property type="entry name" value="PROKAR_LIPOPROTEIN"/>
    <property type="match status" value="1"/>
</dbReference>
<accession>A0A399T0A7</accession>
<evidence type="ECO:0000313" key="2">
    <source>
        <dbReference type="Proteomes" id="UP000265926"/>
    </source>
</evidence>
<organism evidence="1 2">
    <name type="scientific">Maribellus luteus</name>
    <dbReference type="NCBI Taxonomy" id="2305463"/>
    <lineage>
        <taxon>Bacteria</taxon>
        <taxon>Pseudomonadati</taxon>
        <taxon>Bacteroidota</taxon>
        <taxon>Bacteroidia</taxon>
        <taxon>Marinilabiliales</taxon>
        <taxon>Prolixibacteraceae</taxon>
        <taxon>Maribellus</taxon>
    </lineage>
</organism>
<evidence type="ECO:0000313" key="1">
    <source>
        <dbReference type="EMBL" id="RIJ49860.1"/>
    </source>
</evidence>
<proteinExistence type="predicted"/>
<reference evidence="1 2" key="1">
    <citation type="submission" date="2018-08" db="EMBL/GenBank/DDBJ databases">
        <title>Pallidiluteibacterium maritimus gen. nov., sp. nov., isolated from coastal sediment.</title>
        <authorList>
            <person name="Zhou L.Y."/>
        </authorList>
    </citation>
    <scope>NUCLEOTIDE SEQUENCE [LARGE SCALE GENOMIC DNA]</scope>
    <source>
        <strain evidence="1 2">XSD2</strain>
    </source>
</reference>
<dbReference type="OrthoDB" id="1466461at2"/>
<dbReference type="EMBL" id="QWGR01000002">
    <property type="protein sequence ID" value="RIJ49860.1"/>
    <property type="molecule type" value="Genomic_DNA"/>
</dbReference>
<gene>
    <name evidence="1" type="ORF">D1614_03715</name>
</gene>
<name>A0A399T0A7_9BACT</name>
<sequence>MKQKTLIYYLLVMTSFWQACEKEVDLETKHPQKLCLNCVLNPDSLVTAELTLSRDINNGYNFEPVNDATLILYTDEGDNDTLVSAGNGKYSLHYKPREGTTYSILVKHNTFEDLQATATVPNRAFVTWKTDTTYSYPQENKYFVRVDMTVHDNPDETNYYWMKTFETNAVFIDDFNRDIDTESKYGYVYYYYLRFSDVGYNGQTMDLTFTRLSGIKWYLWSCDPHYDKYLKSTLKARLNAEKDLPFREPVQIYSNIENGYGIFGAVTATRIKF</sequence>
<dbReference type="RefSeq" id="WP_119436548.1">
    <property type="nucleotide sequence ID" value="NZ_QWGR01000002.1"/>
</dbReference>
<comment type="caution">
    <text evidence="1">The sequence shown here is derived from an EMBL/GenBank/DDBJ whole genome shotgun (WGS) entry which is preliminary data.</text>
</comment>
<protein>
    <submittedName>
        <fullName evidence="1">DUF4249 domain-containing protein</fullName>
    </submittedName>
</protein>
<dbReference type="Proteomes" id="UP000265926">
    <property type="component" value="Unassembled WGS sequence"/>
</dbReference>
<dbReference type="Pfam" id="PF14054">
    <property type="entry name" value="DUF4249"/>
    <property type="match status" value="1"/>
</dbReference>